<dbReference type="InterPro" id="IPR012674">
    <property type="entry name" value="Calycin"/>
</dbReference>
<feature type="domain" description="Cytosolic fatty-acid binding proteins" evidence="5">
    <location>
        <begin position="15"/>
        <end position="32"/>
    </location>
</feature>
<dbReference type="CDD" id="cd00742">
    <property type="entry name" value="FABP"/>
    <property type="match status" value="1"/>
</dbReference>
<dbReference type="AlphaFoldDB" id="A0A0N5AII3"/>
<evidence type="ECO:0000256" key="2">
    <source>
        <dbReference type="ARBA" id="ARBA00022448"/>
    </source>
</evidence>
<dbReference type="SUPFAM" id="SSF50814">
    <property type="entry name" value="Lipocalins"/>
    <property type="match status" value="1"/>
</dbReference>
<dbReference type="PROSITE" id="PS00214">
    <property type="entry name" value="FABP"/>
    <property type="match status" value="1"/>
</dbReference>
<dbReference type="GO" id="GO:0008289">
    <property type="term" value="F:lipid binding"/>
    <property type="evidence" value="ECO:0007669"/>
    <property type="project" value="UniProtKB-KW"/>
</dbReference>
<keyword evidence="2" id="KW-0813">Transport</keyword>
<dbReference type="Gene3D" id="2.40.128.20">
    <property type="match status" value="1"/>
</dbReference>
<comment type="similarity">
    <text evidence="1">Belongs to the calycin superfamily. Fatty-acid binding protein (FABP) family.</text>
</comment>
<evidence type="ECO:0000256" key="1">
    <source>
        <dbReference type="ARBA" id="ARBA00008390"/>
    </source>
</evidence>
<dbReference type="PANTHER" id="PTHR22725">
    <property type="entry name" value="FATTY ACID-BINDING PROTEIN HOMOLOG 1-RELATED-RELATED"/>
    <property type="match status" value="1"/>
</dbReference>
<dbReference type="PANTHER" id="PTHR22725:SF9">
    <property type="entry name" value="FATTY ACID-BINDING PROTEIN HOMOLOG 3"/>
    <property type="match status" value="1"/>
</dbReference>
<accession>A0A0N5AII3</accession>
<feature type="transmembrane region" description="Helical" evidence="4">
    <location>
        <begin position="132"/>
        <end position="153"/>
    </location>
</feature>
<keyword evidence="3" id="KW-0446">Lipid-binding</keyword>
<keyword evidence="6" id="KW-1185">Reference proteome</keyword>
<dbReference type="InterPro" id="IPR040094">
    <property type="entry name" value="Lbp1-4"/>
</dbReference>
<dbReference type="WBParaSite" id="SMUV_0000422901-mRNA-1">
    <property type="protein sequence ID" value="SMUV_0000422901-mRNA-1"/>
    <property type="gene ID" value="SMUV_0000422901"/>
</dbReference>
<organism evidence="6 7">
    <name type="scientific">Syphacia muris</name>
    <dbReference type="NCBI Taxonomy" id="451379"/>
    <lineage>
        <taxon>Eukaryota</taxon>
        <taxon>Metazoa</taxon>
        <taxon>Ecdysozoa</taxon>
        <taxon>Nematoda</taxon>
        <taxon>Chromadorea</taxon>
        <taxon>Rhabditida</taxon>
        <taxon>Spirurina</taxon>
        <taxon>Oxyuridomorpha</taxon>
        <taxon>Oxyuroidea</taxon>
        <taxon>Oxyuridae</taxon>
        <taxon>Syphacia</taxon>
    </lineage>
</organism>
<dbReference type="Proteomes" id="UP000046393">
    <property type="component" value="Unplaced"/>
</dbReference>
<evidence type="ECO:0000259" key="5">
    <source>
        <dbReference type="PROSITE" id="PS00214"/>
    </source>
</evidence>
<reference evidence="7" key="1">
    <citation type="submission" date="2017-02" db="UniProtKB">
        <authorList>
            <consortium name="WormBaseParasite"/>
        </authorList>
    </citation>
    <scope>IDENTIFICATION</scope>
</reference>
<proteinExistence type="inferred from homology"/>
<dbReference type="STRING" id="451379.A0A0N5AII3"/>
<evidence type="ECO:0000256" key="3">
    <source>
        <dbReference type="ARBA" id="ARBA00023121"/>
    </source>
</evidence>
<protein>
    <submittedName>
        <fullName evidence="7">FABP domain-containing protein</fullName>
    </submittedName>
</protein>
<name>A0A0N5AII3_9BILA</name>
<keyword evidence="4" id="KW-0812">Transmembrane</keyword>
<evidence type="ECO:0000313" key="7">
    <source>
        <dbReference type="WBParaSite" id="SMUV_0000422901-mRNA-1"/>
    </source>
</evidence>
<keyword evidence="4" id="KW-1133">Transmembrane helix</keyword>
<evidence type="ECO:0000256" key="4">
    <source>
        <dbReference type="SAM" id="Phobius"/>
    </source>
</evidence>
<dbReference type="InterPro" id="IPR000463">
    <property type="entry name" value="Fatty_acid-bd"/>
</dbReference>
<sequence>MANLQNERIPEKFMGVFKLDRSENFEEFLSSKGVNWFLRKMMGLASVTKVFKISEENPSEYNAENLTLKKNLYYCNWKLNEAFQAEGFDGKIHQVTFSYDSKDDVLCEKHIRINDADDKGETYRYTIQNEELVMVMLFLITNFILLITCNRYFKRQ</sequence>
<evidence type="ECO:0000313" key="6">
    <source>
        <dbReference type="Proteomes" id="UP000046393"/>
    </source>
</evidence>
<keyword evidence="4" id="KW-0472">Membrane</keyword>